<evidence type="ECO:0000256" key="7">
    <source>
        <dbReference type="ARBA" id="ARBA00022723"/>
    </source>
</evidence>
<dbReference type="Pfam" id="PF00383">
    <property type="entry name" value="dCMP_cyt_deam_1"/>
    <property type="match status" value="1"/>
</dbReference>
<feature type="binding site" evidence="16">
    <location>
        <position position="189"/>
    </location>
    <ligand>
        <name>NADP(+)</name>
        <dbReference type="ChEBI" id="CHEBI:58349"/>
    </ligand>
</feature>
<feature type="binding site" evidence="16">
    <location>
        <position position="193"/>
    </location>
    <ligand>
        <name>NADP(+)</name>
        <dbReference type="ChEBI" id="CHEBI:58349"/>
    </ligand>
</feature>
<dbReference type="InterPro" id="IPR016192">
    <property type="entry name" value="APOBEC/CMP_deaminase_Zn-bd"/>
</dbReference>
<comment type="caution">
    <text evidence="19">The sequence shown here is derived from an EMBL/GenBank/DDBJ whole genome shotgun (WGS) entry which is preliminary data.</text>
</comment>
<dbReference type="PANTHER" id="PTHR38011:SF7">
    <property type="entry name" value="2,5-DIAMINO-6-RIBOSYLAMINO-4(3H)-PYRIMIDINONE 5'-PHOSPHATE REDUCTASE"/>
    <property type="match status" value="1"/>
</dbReference>
<evidence type="ECO:0000313" key="19">
    <source>
        <dbReference type="EMBL" id="RXI78103.1"/>
    </source>
</evidence>
<organism evidence="19 20">
    <name type="scientific">Levilactobacillus suantsaii</name>
    <dbReference type="NCBI Taxonomy" id="2292255"/>
    <lineage>
        <taxon>Bacteria</taxon>
        <taxon>Bacillati</taxon>
        <taxon>Bacillota</taxon>
        <taxon>Bacilli</taxon>
        <taxon>Lactobacillales</taxon>
        <taxon>Lactobacillaceae</taxon>
        <taxon>Levilactobacillus</taxon>
    </lineage>
</organism>
<comment type="similarity">
    <text evidence="4 14">In the N-terminal section; belongs to the cytidine and deoxycytidylate deaminase family.</text>
</comment>
<evidence type="ECO:0000256" key="15">
    <source>
        <dbReference type="PIRSR" id="PIRSR006769-1"/>
    </source>
</evidence>
<dbReference type="InterPro" id="IPR002125">
    <property type="entry name" value="CMP_dCMP_dom"/>
</dbReference>
<protein>
    <recommendedName>
        <fullName evidence="14">Riboflavin biosynthesis protein RibD</fullName>
    </recommendedName>
    <domain>
        <recommendedName>
            <fullName evidence="14">Diaminohydroxyphosphoribosylaminopyrimidine deaminase</fullName>
            <shortName evidence="14">DRAP deaminase</shortName>
            <ecNumber evidence="14">3.5.4.26</ecNumber>
        </recommendedName>
        <alternativeName>
            <fullName evidence="14">Riboflavin-specific deaminase</fullName>
        </alternativeName>
    </domain>
    <domain>
        <recommendedName>
            <fullName evidence="14">5-amino-6-(5-phosphoribosylamino)uracil reductase</fullName>
            <ecNumber evidence="14">1.1.1.193</ecNumber>
        </recommendedName>
        <alternativeName>
            <fullName evidence="14">HTP reductase</fullName>
        </alternativeName>
    </domain>
</protein>
<evidence type="ECO:0000256" key="16">
    <source>
        <dbReference type="PIRSR" id="PIRSR006769-2"/>
    </source>
</evidence>
<dbReference type="InterPro" id="IPR024072">
    <property type="entry name" value="DHFR-like_dom_sf"/>
</dbReference>
<evidence type="ECO:0000256" key="3">
    <source>
        <dbReference type="ARBA" id="ARBA00004910"/>
    </source>
</evidence>
<dbReference type="GO" id="GO:0008703">
    <property type="term" value="F:5-amino-6-(5-phosphoribosylamino)uracil reductase activity"/>
    <property type="evidence" value="ECO:0007669"/>
    <property type="project" value="UniProtKB-EC"/>
</dbReference>
<dbReference type="PANTHER" id="PTHR38011">
    <property type="entry name" value="DIHYDROFOLATE REDUCTASE FAMILY PROTEIN (AFU_ORTHOLOGUE AFUA_8G06820)"/>
    <property type="match status" value="1"/>
</dbReference>
<dbReference type="AlphaFoldDB" id="A0A4Q0VI56"/>
<dbReference type="EC" id="1.1.1.193" evidence="14"/>
<keyword evidence="9 14" id="KW-0521">NADP</keyword>
<reference evidence="19 20" key="1">
    <citation type="submission" date="2018-08" db="EMBL/GenBank/DDBJ databases">
        <title>Lactobacillus suantsai sp. nov., isolated from traditional fermented suan-tsai in Taiwan.</title>
        <authorList>
            <person name="Huang C.-H."/>
        </authorList>
    </citation>
    <scope>NUCLEOTIDE SEQUENCE [LARGE SCALE GENOMIC DNA]</scope>
    <source>
        <strain evidence="19 20">BCRC 12945</strain>
    </source>
</reference>
<comment type="similarity">
    <text evidence="5 14">In the C-terminal section; belongs to the HTP reductase family.</text>
</comment>
<evidence type="ECO:0000256" key="4">
    <source>
        <dbReference type="ARBA" id="ARBA00005259"/>
    </source>
</evidence>
<feature type="binding site" evidence="16">
    <location>
        <position position="147"/>
    </location>
    <ligand>
        <name>NADP(+)</name>
        <dbReference type="ChEBI" id="CHEBI:58349"/>
    </ligand>
</feature>
<keyword evidence="11" id="KW-0511">Multifunctional enzyme</keyword>
<evidence type="ECO:0000256" key="8">
    <source>
        <dbReference type="ARBA" id="ARBA00022833"/>
    </source>
</evidence>
<comment type="catalytic activity">
    <reaction evidence="13 14">
        <text>2,5-diamino-6-hydroxy-4-(5-phosphoribosylamino)-pyrimidine + H2O + H(+) = 5-amino-6-(5-phospho-D-ribosylamino)uracil + NH4(+)</text>
        <dbReference type="Rhea" id="RHEA:21868"/>
        <dbReference type="ChEBI" id="CHEBI:15377"/>
        <dbReference type="ChEBI" id="CHEBI:15378"/>
        <dbReference type="ChEBI" id="CHEBI:28938"/>
        <dbReference type="ChEBI" id="CHEBI:58453"/>
        <dbReference type="ChEBI" id="CHEBI:58614"/>
        <dbReference type="EC" id="3.5.4.26"/>
    </reaction>
</comment>
<dbReference type="InterPro" id="IPR016193">
    <property type="entry name" value="Cytidine_deaminase-like"/>
</dbReference>
<evidence type="ECO:0000256" key="5">
    <source>
        <dbReference type="ARBA" id="ARBA00007417"/>
    </source>
</evidence>
<keyword evidence="14 19" id="KW-0378">Hydrolase</keyword>
<comment type="pathway">
    <text evidence="2 14">Cofactor biosynthesis; riboflavin biosynthesis; 5-amino-6-(D-ribitylamino)uracil from GTP: step 2/4.</text>
</comment>
<dbReference type="InterPro" id="IPR002734">
    <property type="entry name" value="RibDG_C"/>
</dbReference>
<comment type="function">
    <text evidence="1 14">Converts 2,5-diamino-6-(ribosylamino)-4(3h)-pyrimidinone 5'-phosphate into 5-amino-6-(ribosylamino)-2,4(1h,3h)-pyrimidinedione 5'-phosphate.</text>
</comment>
<dbReference type="SUPFAM" id="SSF53597">
    <property type="entry name" value="Dihydrofolate reductase-like"/>
    <property type="match status" value="1"/>
</dbReference>
<feature type="binding site" evidence="17">
    <location>
        <position position="80"/>
    </location>
    <ligand>
        <name>Zn(2+)</name>
        <dbReference type="ChEBI" id="CHEBI:29105"/>
        <note>catalytic</note>
    </ligand>
</feature>
<feature type="binding site" evidence="16">
    <location>
        <position position="200"/>
    </location>
    <ligand>
        <name>substrate</name>
    </ligand>
</feature>
<feature type="domain" description="CMP/dCMP-type deaminase" evidence="18">
    <location>
        <begin position="1"/>
        <end position="119"/>
    </location>
</feature>
<dbReference type="Pfam" id="PF01872">
    <property type="entry name" value="RibD_C"/>
    <property type="match status" value="1"/>
</dbReference>
<dbReference type="Proteomes" id="UP000290602">
    <property type="component" value="Unassembled WGS sequence"/>
</dbReference>
<evidence type="ECO:0000256" key="1">
    <source>
        <dbReference type="ARBA" id="ARBA00002151"/>
    </source>
</evidence>
<evidence type="ECO:0000256" key="11">
    <source>
        <dbReference type="ARBA" id="ARBA00023268"/>
    </source>
</evidence>
<comment type="catalytic activity">
    <reaction evidence="12 14">
        <text>5-amino-6-(5-phospho-D-ribitylamino)uracil + NADP(+) = 5-amino-6-(5-phospho-D-ribosylamino)uracil + NADPH + H(+)</text>
        <dbReference type="Rhea" id="RHEA:17845"/>
        <dbReference type="ChEBI" id="CHEBI:15378"/>
        <dbReference type="ChEBI" id="CHEBI:57783"/>
        <dbReference type="ChEBI" id="CHEBI:58349"/>
        <dbReference type="ChEBI" id="CHEBI:58421"/>
        <dbReference type="ChEBI" id="CHEBI:58453"/>
        <dbReference type="EC" id="1.1.1.193"/>
    </reaction>
</comment>
<feature type="binding site" evidence="16">
    <location>
        <position position="177"/>
    </location>
    <ligand>
        <name>substrate</name>
    </ligand>
</feature>
<accession>A0A4Q0VI56</accession>
<evidence type="ECO:0000256" key="14">
    <source>
        <dbReference type="PIRNR" id="PIRNR006769"/>
    </source>
</evidence>
<dbReference type="NCBIfam" id="TIGR00326">
    <property type="entry name" value="eubact_ribD"/>
    <property type="match status" value="1"/>
</dbReference>
<keyword evidence="20" id="KW-1185">Reference proteome</keyword>
<dbReference type="InterPro" id="IPR004794">
    <property type="entry name" value="Eubact_RibD"/>
</dbReference>
<dbReference type="SUPFAM" id="SSF53927">
    <property type="entry name" value="Cytidine deaminase-like"/>
    <property type="match status" value="1"/>
</dbReference>
<keyword evidence="10 14" id="KW-0560">Oxidoreductase</keyword>
<dbReference type="Gene3D" id="3.40.140.10">
    <property type="entry name" value="Cytidine Deaminase, domain 2"/>
    <property type="match status" value="1"/>
</dbReference>
<dbReference type="UniPathway" id="UPA00275">
    <property type="reaction ID" value="UER00401"/>
</dbReference>
<comment type="pathway">
    <text evidence="3 14">Cofactor biosynthesis; riboflavin biosynthesis; 5-amino-6-(D-ribitylamino)uracil from GTP: step 3/4.</text>
</comment>
<keyword evidence="7 14" id="KW-0479">Metal-binding</keyword>
<evidence type="ECO:0000256" key="9">
    <source>
        <dbReference type="ARBA" id="ARBA00022857"/>
    </source>
</evidence>
<dbReference type="OrthoDB" id="9800865at2"/>
<dbReference type="CDD" id="cd01284">
    <property type="entry name" value="Riboflavin_deaminase-reductase"/>
    <property type="match status" value="1"/>
</dbReference>
<evidence type="ECO:0000256" key="10">
    <source>
        <dbReference type="ARBA" id="ARBA00023002"/>
    </source>
</evidence>
<dbReference type="EC" id="3.5.4.26" evidence="14"/>
<evidence type="ECO:0000256" key="2">
    <source>
        <dbReference type="ARBA" id="ARBA00004882"/>
    </source>
</evidence>
<name>A0A4Q0VI56_9LACO</name>
<proteinExistence type="inferred from homology"/>
<keyword evidence="6 14" id="KW-0686">Riboflavin biosynthesis</keyword>
<comment type="cofactor">
    <cofactor evidence="14 17">
        <name>Zn(2+)</name>
        <dbReference type="ChEBI" id="CHEBI:29105"/>
    </cofactor>
    <text evidence="14 17">Binds 1 zinc ion.</text>
</comment>
<dbReference type="GO" id="GO:0009231">
    <property type="term" value="P:riboflavin biosynthetic process"/>
    <property type="evidence" value="ECO:0007669"/>
    <property type="project" value="UniProtKB-UniPathway"/>
</dbReference>
<feature type="binding site" evidence="17">
    <location>
        <position position="44"/>
    </location>
    <ligand>
        <name>Zn(2+)</name>
        <dbReference type="ChEBI" id="CHEBI:29105"/>
        <note>catalytic</note>
    </ligand>
</feature>
<evidence type="ECO:0000256" key="17">
    <source>
        <dbReference type="PIRSR" id="PIRSR006769-3"/>
    </source>
</evidence>
<evidence type="ECO:0000256" key="13">
    <source>
        <dbReference type="ARBA" id="ARBA00049886"/>
    </source>
</evidence>
<dbReference type="EMBL" id="QXIL01000015">
    <property type="protein sequence ID" value="RXI78103.1"/>
    <property type="molecule type" value="Genomic_DNA"/>
</dbReference>
<feature type="active site" description="Proton donor" evidence="15">
    <location>
        <position position="46"/>
    </location>
</feature>
<evidence type="ECO:0000313" key="20">
    <source>
        <dbReference type="Proteomes" id="UP000290602"/>
    </source>
</evidence>
<dbReference type="Gene3D" id="3.40.430.10">
    <property type="entry name" value="Dihydrofolate Reductase, subunit A"/>
    <property type="match status" value="1"/>
</dbReference>
<evidence type="ECO:0000256" key="6">
    <source>
        <dbReference type="ARBA" id="ARBA00022619"/>
    </source>
</evidence>
<dbReference type="PIRSF" id="PIRSF006769">
    <property type="entry name" value="RibD"/>
    <property type="match status" value="1"/>
</dbReference>
<dbReference type="GO" id="GO:0008270">
    <property type="term" value="F:zinc ion binding"/>
    <property type="evidence" value="ECO:0007669"/>
    <property type="project" value="InterPro"/>
</dbReference>
<dbReference type="InterPro" id="IPR050765">
    <property type="entry name" value="Riboflavin_Biosynth_HTPR"/>
</dbReference>
<sequence>MTLAVAQARHGSNQTWTNPIVGAVLVKHNQILAQGYHHRFGQAHAEIDTLNQLDDVAQAQGATMYVTLEPCSHYGKTPPCARKLVAVGIARVVIGQRDPNPLVAGKGIAILEAAGIAVTVLDQTEGLNPTYNFYYHHHRPFVTLKMAVSADGKLNAATAQRTRLTGELAGHDSQALRACQQAILIGERTLTIDQPALTVRDQKLAVAPRRVVVVNAADQLDLTNRFFQDTTPVWLLSRQPSHRTWPDFVTVTAGQAWTPEQIVAFLADQGIQALLVEGGSHLHAEFVAAGLVDQVVTYVAPTLLGGQALPAVSGAGGKQLPLRLTDTQVLGPDVRLTFRRVS</sequence>
<feature type="binding site" evidence="17">
    <location>
        <position position="71"/>
    </location>
    <ligand>
        <name>Zn(2+)</name>
        <dbReference type="ChEBI" id="CHEBI:29105"/>
        <note>catalytic</note>
    </ligand>
</feature>
<dbReference type="GO" id="GO:0008835">
    <property type="term" value="F:diaminohydroxyphosphoribosylaminopyrimidine deaminase activity"/>
    <property type="evidence" value="ECO:0007669"/>
    <property type="project" value="UniProtKB-EC"/>
</dbReference>
<dbReference type="PROSITE" id="PS51747">
    <property type="entry name" value="CYT_DCMP_DEAMINASES_2"/>
    <property type="match status" value="1"/>
</dbReference>
<feature type="binding site" evidence="16">
    <location>
        <position position="277"/>
    </location>
    <ligand>
        <name>substrate</name>
    </ligand>
</feature>
<feature type="binding site" evidence="16">
    <location>
        <position position="197"/>
    </location>
    <ligand>
        <name>substrate</name>
    </ligand>
</feature>
<keyword evidence="8 14" id="KW-0862">Zinc</keyword>
<gene>
    <name evidence="19" type="primary">ribD</name>
    <name evidence="19" type="ORF">DXH47_07900</name>
</gene>
<evidence type="ECO:0000256" key="12">
    <source>
        <dbReference type="ARBA" id="ARBA00049861"/>
    </source>
</evidence>
<dbReference type="PROSITE" id="PS00903">
    <property type="entry name" value="CYT_DCMP_DEAMINASES_1"/>
    <property type="match status" value="1"/>
</dbReference>
<evidence type="ECO:0000259" key="18">
    <source>
        <dbReference type="PROSITE" id="PS51747"/>
    </source>
</evidence>